<dbReference type="SMART" id="SM00054">
    <property type="entry name" value="EFh"/>
    <property type="match status" value="2"/>
</dbReference>
<accession>A0A814T7U7</accession>
<dbReference type="Proteomes" id="UP000663828">
    <property type="component" value="Unassembled WGS sequence"/>
</dbReference>
<evidence type="ECO:0000313" key="3">
    <source>
        <dbReference type="EMBL" id="CAF1155792.1"/>
    </source>
</evidence>
<evidence type="ECO:0000313" key="4">
    <source>
        <dbReference type="Proteomes" id="UP000663828"/>
    </source>
</evidence>
<dbReference type="SUPFAM" id="SSF47473">
    <property type="entry name" value="EF-hand"/>
    <property type="match status" value="1"/>
</dbReference>
<reference evidence="3" key="1">
    <citation type="submission" date="2021-02" db="EMBL/GenBank/DDBJ databases">
        <authorList>
            <person name="Nowell W R."/>
        </authorList>
    </citation>
    <scope>NUCLEOTIDE SEQUENCE</scope>
</reference>
<gene>
    <name evidence="3" type="ORF">XAT740_LOCUS21203</name>
</gene>
<dbReference type="AlphaFoldDB" id="A0A814T7U7"/>
<dbReference type="CDD" id="cd00051">
    <property type="entry name" value="EFh"/>
    <property type="match status" value="1"/>
</dbReference>
<keyword evidence="1" id="KW-0106">Calcium</keyword>
<dbReference type="InterPro" id="IPR018247">
    <property type="entry name" value="EF_Hand_1_Ca_BS"/>
</dbReference>
<dbReference type="GO" id="GO:0005509">
    <property type="term" value="F:calcium ion binding"/>
    <property type="evidence" value="ECO:0007669"/>
    <property type="project" value="InterPro"/>
</dbReference>
<comment type="caution">
    <text evidence="3">The sequence shown here is derived from an EMBL/GenBank/DDBJ whole genome shotgun (WGS) entry which is preliminary data.</text>
</comment>
<proteinExistence type="predicted"/>
<dbReference type="InterPro" id="IPR011992">
    <property type="entry name" value="EF-hand-dom_pair"/>
</dbReference>
<sequence length="157" mass="18216">MTDKHETRVHEHFHRKGDQITEAEYVYDEILGKGKVNQKRVHVRREVFEQIAATIKKETLPFEDFIKVVRPFLMVESALADIPEAFSLLDTDKSNSININELAVFMPAIVPNSNQYLLLRYFQPADTNNDYMLSLEEFTEFIKKGVVRDLALGRITN</sequence>
<evidence type="ECO:0000256" key="1">
    <source>
        <dbReference type="ARBA" id="ARBA00022837"/>
    </source>
</evidence>
<dbReference type="Gene3D" id="1.10.238.10">
    <property type="entry name" value="EF-hand"/>
    <property type="match status" value="1"/>
</dbReference>
<name>A0A814T7U7_ADIRI</name>
<evidence type="ECO:0000259" key="2">
    <source>
        <dbReference type="PROSITE" id="PS50222"/>
    </source>
</evidence>
<dbReference type="PROSITE" id="PS00018">
    <property type="entry name" value="EF_HAND_1"/>
    <property type="match status" value="1"/>
</dbReference>
<feature type="domain" description="EF-hand" evidence="2">
    <location>
        <begin position="77"/>
        <end position="112"/>
    </location>
</feature>
<dbReference type="Pfam" id="PF13499">
    <property type="entry name" value="EF-hand_7"/>
    <property type="match status" value="1"/>
</dbReference>
<organism evidence="3 4">
    <name type="scientific">Adineta ricciae</name>
    <name type="common">Rotifer</name>
    <dbReference type="NCBI Taxonomy" id="249248"/>
    <lineage>
        <taxon>Eukaryota</taxon>
        <taxon>Metazoa</taxon>
        <taxon>Spiralia</taxon>
        <taxon>Gnathifera</taxon>
        <taxon>Rotifera</taxon>
        <taxon>Eurotatoria</taxon>
        <taxon>Bdelloidea</taxon>
        <taxon>Adinetida</taxon>
        <taxon>Adinetidae</taxon>
        <taxon>Adineta</taxon>
    </lineage>
</organism>
<protein>
    <recommendedName>
        <fullName evidence="2">EF-hand domain-containing protein</fullName>
    </recommendedName>
</protein>
<dbReference type="InterPro" id="IPR002048">
    <property type="entry name" value="EF_hand_dom"/>
</dbReference>
<dbReference type="EMBL" id="CAJNOR010001512">
    <property type="protein sequence ID" value="CAF1155792.1"/>
    <property type="molecule type" value="Genomic_DNA"/>
</dbReference>
<dbReference type="PROSITE" id="PS50222">
    <property type="entry name" value="EF_HAND_2"/>
    <property type="match status" value="1"/>
</dbReference>
<keyword evidence="4" id="KW-1185">Reference proteome</keyword>